<comment type="caution">
    <text evidence="2">The sequence shown here is derived from an EMBL/GenBank/DDBJ whole genome shotgun (WGS) entry which is preliminary data.</text>
</comment>
<dbReference type="AlphaFoldDB" id="A0A2I1JWB3"/>
<name>A0A2I1JWB3_9LACT</name>
<dbReference type="Proteomes" id="UP000234384">
    <property type="component" value="Unassembled WGS sequence"/>
</dbReference>
<gene>
    <name evidence="2" type="ORF">CYJ57_06740</name>
</gene>
<evidence type="ECO:0000259" key="1">
    <source>
        <dbReference type="Pfam" id="PF07872"/>
    </source>
</evidence>
<dbReference type="RefSeq" id="WP_006701648.1">
    <property type="nucleotide sequence ID" value="NZ_PKHE01000021.1"/>
</dbReference>
<accession>A0A2I1JWB3</accession>
<evidence type="ECO:0000313" key="3">
    <source>
        <dbReference type="Proteomes" id="UP000234384"/>
    </source>
</evidence>
<organism evidence="2 3">
    <name type="scientific">Falseniella ignava</name>
    <dbReference type="NCBI Taxonomy" id="137730"/>
    <lineage>
        <taxon>Bacteria</taxon>
        <taxon>Bacillati</taxon>
        <taxon>Bacillota</taxon>
        <taxon>Bacilli</taxon>
        <taxon>Lactobacillales</taxon>
        <taxon>Aerococcaceae</taxon>
        <taxon>Falseniella</taxon>
    </lineage>
</organism>
<reference evidence="2 3" key="1">
    <citation type="submission" date="2017-12" db="EMBL/GenBank/DDBJ databases">
        <title>Phylogenetic diversity of female urinary microbiome.</title>
        <authorList>
            <person name="Thomas-White K."/>
            <person name="Wolfe A.J."/>
        </authorList>
    </citation>
    <scope>NUCLEOTIDE SEQUENCE [LARGE SCALE GENOMIC DNA]</scope>
    <source>
        <strain evidence="2 3">UMB0898</strain>
    </source>
</reference>
<dbReference type="EMBL" id="PKHE01000021">
    <property type="protein sequence ID" value="PKY87670.1"/>
    <property type="molecule type" value="Genomic_DNA"/>
</dbReference>
<evidence type="ECO:0000313" key="2">
    <source>
        <dbReference type="EMBL" id="PKY87670.1"/>
    </source>
</evidence>
<dbReference type="InterPro" id="IPR012454">
    <property type="entry name" value="DUF1659"/>
</dbReference>
<feature type="domain" description="DUF1659" evidence="1">
    <location>
        <begin position="3"/>
        <end position="64"/>
    </location>
</feature>
<proteinExistence type="predicted"/>
<sequence>MKREFTNSRLVLGTLNPLTDKKSRISLNNLTEDAPGDAVQAIRDTLDQLTEDSVENVSAVVTYEYR</sequence>
<protein>
    <recommendedName>
        <fullName evidence="1">DUF1659 domain-containing protein</fullName>
    </recommendedName>
</protein>
<dbReference type="Pfam" id="PF07872">
    <property type="entry name" value="DUF1659"/>
    <property type="match status" value="1"/>
</dbReference>